<accession>A0A8J2JQ67</accession>
<reference evidence="1" key="1">
    <citation type="submission" date="2021-06" db="EMBL/GenBank/DDBJ databases">
        <authorList>
            <person name="Hodson N. C."/>
            <person name="Mongue J. A."/>
            <person name="Jaron S. K."/>
        </authorList>
    </citation>
    <scope>NUCLEOTIDE SEQUENCE</scope>
</reference>
<sequence>MTFSPINFFSKVSSPMIIIRTTIIKMKSVLIVLALVGAALAMPRVNISPKAGTLPEAIEKLLASVDIDCLKATVERLSGRADGQEVLAYLR</sequence>
<name>A0A8J2JQ67_9HEXA</name>
<evidence type="ECO:0000313" key="1">
    <source>
        <dbReference type="EMBL" id="CAG7721955.1"/>
    </source>
</evidence>
<protein>
    <submittedName>
        <fullName evidence="1">Uncharacterized protein</fullName>
    </submittedName>
</protein>
<evidence type="ECO:0000313" key="2">
    <source>
        <dbReference type="Proteomes" id="UP000708208"/>
    </source>
</evidence>
<feature type="non-terminal residue" evidence="1">
    <location>
        <position position="1"/>
    </location>
</feature>
<organism evidence="1 2">
    <name type="scientific">Allacma fusca</name>
    <dbReference type="NCBI Taxonomy" id="39272"/>
    <lineage>
        <taxon>Eukaryota</taxon>
        <taxon>Metazoa</taxon>
        <taxon>Ecdysozoa</taxon>
        <taxon>Arthropoda</taxon>
        <taxon>Hexapoda</taxon>
        <taxon>Collembola</taxon>
        <taxon>Symphypleona</taxon>
        <taxon>Sminthuridae</taxon>
        <taxon>Allacma</taxon>
    </lineage>
</organism>
<dbReference type="Proteomes" id="UP000708208">
    <property type="component" value="Unassembled WGS sequence"/>
</dbReference>
<dbReference type="AlphaFoldDB" id="A0A8J2JQ67"/>
<gene>
    <name evidence="1" type="ORF">AFUS01_LOCUS11138</name>
</gene>
<dbReference type="EMBL" id="CAJVCH010084752">
    <property type="protein sequence ID" value="CAG7721955.1"/>
    <property type="molecule type" value="Genomic_DNA"/>
</dbReference>
<proteinExistence type="predicted"/>
<comment type="caution">
    <text evidence="1">The sequence shown here is derived from an EMBL/GenBank/DDBJ whole genome shotgun (WGS) entry which is preliminary data.</text>
</comment>
<keyword evidence="2" id="KW-1185">Reference proteome</keyword>